<dbReference type="EMBL" id="LR899012">
    <property type="protein sequence ID" value="CAD7089322.1"/>
    <property type="molecule type" value="Genomic_DNA"/>
</dbReference>
<gene>
    <name evidence="1" type="ORF">HERILL_LOCUS11877</name>
</gene>
<evidence type="ECO:0000313" key="1">
    <source>
        <dbReference type="EMBL" id="CAD7089322.1"/>
    </source>
</evidence>
<name>A0A7R8UYG0_HERIL</name>
<dbReference type="Proteomes" id="UP000594454">
    <property type="component" value="Chromosome 4"/>
</dbReference>
<protein>
    <submittedName>
        <fullName evidence="1">Uncharacterized protein</fullName>
    </submittedName>
</protein>
<accession>A0A7R8UYG0</accession>
<proteinExistence type="predicted"/>
<keyword evidence="2" id="KW-1185">Reference proteome</keyword>
<organism evidence="1 2">
    <name type="scientific">Hermetia illucens</name>
    <name type="common">Black soldier fly</name>
    <dbReference type="NCBI Taxonomy" id="343691"/>
    <lineage>
        <taxon>Eukaryota</taxon>
        <taxon>Metazoa</taxon>
        <taxon>Ecdysozoa</taxon>
        <taxon>Arthropoda</taxon>
        <taxon>Hexapoda</taxon>
        <taxon>Insecta</taxon>
        <taxon>Pterygota</taxon>
        <taxon>Neoptera</taxon>
        <taxon>Endopterygota</taxon>
        <taxon>Diptera</taxon>
        <taxon>Brachycera</taxon>
        <taxon>Stratiomyomorpha</taxon>
        <taxon>Stratiomyidae</taxon>
        <taxon>Hermetiinae</taxon>
        <taxon>Hermetia</taxon>
    </lineage>
</organism>
<dbReference type="AlphaFoldDB" id="A0A7R8UYG0"/>
<sequence>MSSCADFFKTPRDYLSDCGYCSCSCDCLSSKTTYSSEKHVVLPRVKKYKTVKERNLSSKKQKPKLTRRLSQSVEDLHRNVYPETVELCESMQNLCMSPRVFRAYNSISTHDQKILNRMAEKRSETVMRAENAWLADKMWQNEKYERDLRRFEQQEAYRKVLREKQEMDSRIMRLRFDEILRKDRDRLEELKKSLLKKDILSEERLERLRLQREARLAARHADEARKFENILRANDENQLNDEIRKQHVYHHLSHRLEKADTTRKHYLGAYKRRLQGNNYREQVLHKENYEEALRFENYKREQLEDSILKKDQRITRFVNQRRRAYDESIEKAKLSSSLRELVRRSISPDNYQFGSGRLLYDRPISNLSILSSIKLG</sequence>
<reference evidence="1 2" key="1">
    <citation type="submission" date="2020-11" db="EMBL/GenBank/DDBJ databases">
        <authorList>
            <person name="Wallbank WR R."/>
            <person name="Pardo Diaz C."/>
            <person name="Kozak K."/>
            <person name="Martin S."/>
            <person name="Jiggins C."/>
            <person name="Moest M."/>
            <person name="Warren A I."/>
            <person name="Generalovic N T."/>
            <person name="Byers J.R.P. K."/>
            <person name="Montejo-Kovacevich G."/>
            <person name="Yen C E."/>
        </authorList>
    </citation>
    <scope>NUCLEOTIDE SEQUENCE [LARGE SCALE GENOMIC DNA]</scope>
</reference>
<dbReference type="InParanoid" id="A0A7R8UYG0"/>
<evidence type="ECO:0000313" key="2">
    <source>
        <dbReference type="Proteomes" id="UP000594454"/>
    </source>
</evidence>